<dbReference type="GO" id="GO:0016020">
    <property type="term" value="C:membrane"/>
    <property type="evidence" value="ECO:0007669"/>
    <property type="project" value="UniProtKB-SubCell"/>
</dbReference>
<feature type="transmembrane region" description="Helical" evidence="5">
    <location>
        <begin position="178"/>
        <end position="203"/>
    </location>
</feature>
<sequence length="320" mass="37136">MNNETTRSVDFVLTLLTVIHGSIASIMSTIVFFIIIYHQHNNRIKQEERITLILCANIYISIFLCSIILILLNIQTLLGDLYDLNFDSTPCVFLGYINAVLICNLYYGFTGQALYRLYRIVYSTYRWFHVYWLYIIAVPVQFIIACLIMCPLFFRHDIIYIPDLHQCFIPNHNTLGTIWIIVFMYGLPILCLLVIYIHITIHIRQQSTNQTLAVKRRQARDFVVIRRIIILNSILFILGVPGMILLVINYVTGNGLTLNYRITWFSFELSTIVLSILMIVMTPQLKTIVLSKWKRNRVIPIAAIAVVENSVQIRIPSNLQ</sequence>
<feature type="domain" description="G-protein coupled receptors family 1 profile" evidence="6">
    <location>
        <begin position="27"/>
        <end position="286"/>
    </location>
</feature>
<name>A0A814RJZ2_9BILA</name>
<feature type="transmembrane region" description="Helical" evidence="5">
    <location>
        <begin position="262"/>
        <end position="285"/>
    </location>
</feature>
<protein>
    <recommendedName>
        <fullName evidence="6">G-protein coupled receptors family 1 profile domain-containing protein</fullName>
    </recommendedName>
</protein>
<feature type="transmembrane region" description="Helical" evidence="5">
    <location>
        <begin position="224"/>
        <end position="250"/>
    </location>
</feature>
<gene>
    <name evidence="7" type="ORF">VCS650_LOCUS21869</name>
</gene>
<dbReference type="EMBL" id="CAJNON010000240">
    <property type="protein sequence ID" value="CAF1133524.1"/>
    <property type="molecule type" value="Genomic_DNA"/>
</dbReference>
<feature type="transmembrane region" description="Helical" evidence="5">
    <location>
        <begin position="92"/>
        <end position="109"/>
    </location>
</feature>
<dbReference type="SUPFAM" id="SSF81321">
    <property type="entry name" value="Family A G protein-coupled receptor-like"/>
    <property type="match status" value="1"/>
</dbReference>
<dbReference type="PROSITE" id="PS50262">
    <property type="entry name" value="G_PROTEIN_RECEP_F1_2"/>
    <property type="match status" value="1"/>
</dbReference>
<comment type="caution">
    <text evidence="7">The sequence shown here is derived from an EMBL/GenBank/DDBJ whole genome shotgun (WGS) entry which is preliminary data.</text>
</comment>
<keyword evidence="4 5" id="KW-0472">Membrane</keyword>
<keyword evidence="3 5" id="KW-1133">Transmembrane helix</keyword>
<keyword evidence="2 5" id="KW-0812">Transmembrane</keyword>
<comment type="subcellular location">
    <subcellularLocation>
        <location evidence="1">Membrane</location>
    </subcellularLocation>
</comment>
<evidence type="ECO:0000256" key="4">
    <source>
        <dbReference type="ARBA" id="ARBA00023136"/>
    </source>
</evidence>
<organism evidence="7 8">
    <name type="scientific">Adineta steineri</name>
    <dbReference type="NCBI Taxonomy" id="433720"/>
    <lineage>
        <taxon>Eukaryota</taxon>
        <taxon>Metazoa</taxon>
        <taxon>Spiralia</taxon>
        <taxon>Gnathifera</taxon>
        <taxon>Rotifera</taxon>
        <taxon>Eurotatoria</taxon>
        <taxon>Bdelloidea</taxon>
        <taxon>Adinetida</taxon>
        <taxon>Adinetidae</taxon>
        <taxon>Adineta</taxon>
    </lineage>
</organism>
<evidence type="ECO:0000313" key="7">
    <source>
        <dbReference type="EMBL" id="CAF1133524.1"/>
    </source>
</evidence>
<feature type="transmembrane region" description="Helical" evidence="5">
    <location>
        <begin position="130"/>
        <end position="154"/>
    </location>
</feature>
<evidence type="ECO:0000313" key="8">
    <source>
        <dbReference type="Proteomes" id="UP000663891"/>
    </source>
</evidence>
<dbReference type="AlphaFoldDB" id="A0A814RJZ2"/>
<feature type="transmembrane region" description="Helical" evidence="5">
    <location>
        <begin position="12"/>
        <end position="38"/>
    </location>
</feature>
<reference evidence="7" key="1">
    <citation type="submission" date="2021-02" db="EMBL/GenBank/DDBJ databases">
        <authorList>
            <person name="Nowell W R."/>
        </authorList>
    </citation>
    <scope>NUCLEOTIDE SEQUENCE</scope>
</reference>
<evidence type="ECO:0000259" key="6">
    <source>
        <dbReference type="PROSITE" id="PS50262"/>
    </source>
</evidence>
<accession>A0A814RJZ2</accession>
<evidence type="ECO:0000256" key="1">
    <source>
        <dbReference type="ARBA" id="ARBA00004370"/>
    </source>
</evidence>
<dbReference type="OrthoDB" id="10526420at2759"/>
<evidence type="ECO:0000256" key="5">
    <source>
        <dbReference type="SAM" id="Phobius"/>
    </source>
</evidence>
<dbReference type="InterPro" id="IPR017452">
    <property type="entry name" value="GPCR_Rhodpsn_7TM"/>
</dbReference>
<dbReference type="Proteomes" id="UP000663891">
    <property type="component" value="Unassembled WGS sequence"/>
</dbReference>
<feature type="transmembrane region" description="Helical" evidence="5">
    <location>
        <begin position="50"/>
        <end position="72"/>
    </location>
</feature>
<evidence type="ECO:0000256" key="2">
    <source>
        <dbReference type="ARBA" id="ARBA00022692"/>
    </source>
</evidence>
<dbReference type="Gene3D" id="1.20.1070.10">
    <property type="entry name" value="Rhodopsin 7-helix transmembrane proteins"/>
    <property type="match status" value="1"/>
</dbReference>
<evidence type="ECO:0000256" key="3">
    <source>
        <dbReference type="ARBA" id="ARBA00022989"/>
    </source>
</evidence>
<proteinExistence type="predicted"/>